<feature type="domain" description="DUF7793" evidence="1">
    <location>
        <begin position="1"/>
        <end position="114"/>
    </location>
</feature>
<keyword evidence="3" id="KW-1185">Reference proteome</keyword>
<dbReference type="eggNOG" id="ENOG5032V20">
    <property type="taxonomic scope" value="Bacteria"/>
</dbReference>
<proteinExistence type="predicted"/>
<dbReference type="EMBL" id="ABCS01000064">
    <property type="protein sequence ID" value="EDM76486.1"/>
    <property type="molecule type" value="Genomic_DNA"/>
</dbReference>
<dbReference type="STRING" id="391625.PPSIR1_00967"/>
<name>A6GCC7_9BACT</name>
<dbReference type="OrthoDB" id="5509438at2"/>
<dbReference type="Proteomes" id="UP000005801">
    <property type="component" value="Unassembled WGS sequence"/>
</dbReference>
<dbReference type="Pfam" id="PF25056">
    <property type="entry name" value="DUF7793"/>
    <property type="match status" value="1"/>
</dbReference>
<evidence type="ECO:0000259" key="1">
    <source>
        <dbReference type="Pfam" id="PF25056"/>
    </source>
</evidence>
<protein>
    <recommendedName>
        <fullName evidence="1">DUF7793 domain-containing protein</fullName>
    </recommendedName>
</protein>
<sequence>MYLEDEWLIRTVYKPGVTIELEDAETEIGIYRGLTENRTLAIVIDLRAMKTATSDARARYASDEDADMVCATALLTGSAVSRVIGNFYLTLNKPASPTKLFTSEALAVEWLREMHRG</sequence>
<dbReference type="AlphaFoldDB" id="A6GCC7"/>
<accession>A6GCC7</accession>
<comment type="caution">
    <text evidence="2">The sequence shown here is derived from an EMBL/GenBank/DDBJ whole genome shotgun (WGS) entry which is preliminary data.</text>
</comment>
<reference evidence="2 3" key="1">
    <citation type="submission" date="2007-06" db="EMBL/GenBank/DDBJ databases">
        <authorList>
            <person name="Shimkets L."/>
            <person name="Ferriera S."/>
            <person name="Johnson J."/>
            <person name="Kravitz S."/>
            <person name="Beeson K."/>
            <person name="Sutton G."/>
            <person name="Rogers Y.-H."/>
            <person name="Friedman R."/>
            <person name="Frazier M."/>
            <person name="Venter J.C."/>
        </authorList>
    </citation>
    <scope>NUCLEOTIDE SEQUENCE [LARGE SCALE GENOMIC DNA]</scope>
    <source>
        <strain evidence="2 3">SIR-1</strain>
    </source>
</reference>
<dbReference type="Gene3D" id="3.40.970.30">
    <property type="entry name" value="yp_829618.1 like domains"/>
    <property type="match status" value="1"/>
</dbReference>
<dbReference type="RefSeq" id="WP_006974368.1">
    <property type="nucleotide sequence ID" value="NZ_ABCS01000064.1"/>
</dbReference>
<evidence type="ECO:0000313" key="3">
    <source>
        <dbReference type="Proteomes" id="UP000005801"/>
    </source>
</evidence>
<dbReference type="Gene3D" id="3.40.1680.10">
    <property type="entry name" value="yp_829618.1 domain like"/>
    <property type="match status" value="1"/>
</dbReference>
<evidence type="ECO:0000313" key="2">
    <source>
        <dbReference type="EMBL" id="EDM76486.1"/>
    </source>
</evidence>
<gene>
    <name evidence="2" type="ORF">PPSIR1_00967</name>
</gene>
<organism evidence="2 3">
    <name type="scientific">Plesiocystis pacifica SIR-1</name>
    <dbReference type="NCBI Taxonomy" id="391625"/>
    <lineage>
        <taxon>Bacteria</taxon>
        <taxon>Pseudomonadati</taxon>
        <taxon>Myxococcota</taxon>
        <taxon>Polyangia</taxon>
        <taxon>Nannocystales</taxon>
        <taxon>Nannocystaceae</taxon>
        <taxon>Plesiocystis</taxon>
    </lineage>
</organism>
<dbReference type="InterPro" id="IPR056695">
    <property type="entry name" value="DUF7793"/>
</dbReference>